<feature type="domain" description="HAT C-terminal dimerisation" evidence="2">
    <location>
        <begin position="130"/>
        <end position="207"/>
    </location>
</feature>
<dbReference type="SUPFAM" id="SSF53098">
    <property type="entry name" value="Ribonuclease H-like"/>
    <property type="match status" value="1"/>
</dbReference>
<dbReference type="Proteomes" id="UP000478052">
    <property type="component" value="Unassembled WGS sequence"/>
</dbReference>
<protein>
    <recommendedName>
        <fullName evidence="2">HAT C-terminal dimerisation domain-containing protein</fullName>
    </recommendedName>
</protein>
<dbReference type="InterPro" id="IPR052717">
    <property type="entry name" value="Vacuolar_transposase_reg"/>
</dbReference>
<dbReference type="InterPro" id="IPR012337">
    <property type="entry name" value="RNaseH-like_sf"/>
</dbReference>
<dbReference type="GO" id="GO:0005634">
    <property type="term" value="C:nucleus"/>
    <property type="evidence" value="ECO:0007669"/>
    <property type="project" value="TreeGrafter"/>
</dbReference>
<sequence length="216" mass="25053">MYKLENLDAKSDIGKALRKELITQINKRFEKIEHSHIVAIATLLDPRFKKAHFKIPIANSNVIQYVNKELKNIIDSDKQTTQRLRPDPSLITERNEDDGNDLWSYHKQVTSNHSNGIASIANSNSDMEPELRQYLNLPLVIIDENVLKVWETYKSVFPNLFKLAQKYFSTVASSVPSERLFSKAGNILTEKRNRISEKRISKLCFLQTITDEYWDI</sequence>
<evidence type="ECO:0000256" key="1">
    <source>
        <dbReference type="SAM" id="MobiDB-lite"/>
    </source>
</evidence>
<dbReference type="PANTHER" id="PTHR46169:SF29">
    <property type="entry name" value="DNA REPLICATION-RELATED ELEMENT FACTOR, ISOFORM A"/>
    <property type="match status" value="1"/>
</dbReference>
<feature type="compositionally biased region" description="Basic and acidic residues" evidence="1">
    <location>
        <begin position="77"/>
        <end position="86"/>
    </location>
</feature>
<proteinExistence type="predicted"/>
<evidence type="ECO:0000313" key="3">
    <source>
        <dbReference type="EMBL" id="KAF0750410.1"/>
    </source>
</evidence>
<gene>
    <name evidence="3" type="ORF">FWK35_00025768</name>
</gene>
<dbReference type="InterPro" id="IPR008906">
    <property type="entry name" value="HATC_C_dom"/>
</dbReference>
<accession>A0A6G0Y7G1</accession>
<organism evidence="3 4">
    <name type="scientific">Aphis craccivora</name>
    <name type="common">Cowpea aphid</name>
    <dbReference type="NCBI Taxonomy" id="307492"/>
    <lineage>
        <taxon>Eukaryota</taxon>
        <taxon>Metazoa</taxon>
        <taxon>Ecdysozoa</taxon>
        <taxon>Arthropoda</taxon>
        <taxon>Hexapoda</taxon>
        <taxon>Insecta</taxon>
        <taxon>Pterygota</taxon>
        <taxon>Neoptera</taxon>
        <taxon>Paraneoptera</taxon>
        <taxon>Hemiptera</taxon>
        <taxon>Sternorrhyncha</taxon>
        <taxon>Aphidomorpha</taxon>
        <taxon>Aphidoidea</taxon>
        <taxon>Aphididae</taxon>
        <taxon>Aphidini</taxon>
        <taxon>Aphis</taxon>
        <taxon>Aphis</taxon>
    </lineage>
</organism>
<dbReference type="AlphaFoldDB" id="A0A6G0Y7G1"/>
<dbReference type="EMBL" id="VUJU01005734">
    <property type="protein sequence ID" value="KAF0750410.1"/>
    <property type="molecule type" value="Genomic_DNA"/>
</dbReference>
<keyword evidence="4" id="KW-1185">Reference proteome</keyword>
<name>A0A6G0Y7G1_APHCR</name>
<reference evidence="3 4" key="1">
    <citation type="submission" date="2019-08" db="EMBL/GenBank/DDBJ databases">
        <title>Whole genome of Aphis craccivora.</title>
        <authorList>
            <person name="Voronova N.V."/>
            <person name="Shulinski R.S."/>
            <person name="Bandarenka Y.V."/>
            <person name="Zhorov D.G."/>
            <person name="Warner D."/>
        </authorList>
    </citation>
    <scope>NUCLEOTIDE SEQUENCE [LARGE SCALE GENOMIC DNA]</scope>
    <source>
        <strain evidence="3">180601</strain>
        <tissue evidence="3">Whole Body</tissue>
    </source>
</reference>
<evidence type="ECO:0000259" key="2">
    <source>
        <dbReference type="Pfam" id="PF05699"/>
    </source>
</evidence>
<dbReference type="OrthoDB" id="6593431at2759"/>
<evidence type="ECO:0000313" key="4">
    <source>
        <dbReference type="Proteomes" id="UP000478052"/>
    </source>
</evidence>
<feature type="region of interest" description="Disordered" evidence="1">
    <location>
        <begin position="77"/>
        <end position="99"/>
    </location>
</feature>
<dbReference type="GO" id="GO:0006357">
    <property type="term" value="P:regulation of transcription by RNA polymerase II"/>
    <property type="evidence" value="ECO:0007669"/>
    <property type="project" value="TreeGrafter"/>
</dbReference>
<dbReference type="GO" id="GO:0046983">
    <property type="term" value="F:protein dimerization activity"/>
    <property type="evidence" value="ECO:0007669"/>
    <property type="project" value="InterPro"/>
</dbReference>
<dbReference type="Pfam" id="PF05699">
    <property type="entry name" value="Dimer_Tnp_hAT"/>
    <property type="match status" value="1"/>
</dbReference>
<dbReference type="PANTHER" id="PTHR46169">
    <property type="entry name" value="DNA REPLICATION-RELATED ELEMENT FACTOR, ISOFORM A"/>
    <property type="match status" value="1"/>
</dbReference>
<comment type="caution">
    <text evidence="3">The sequence shown here is derived from an EMBL/GenBank/DDBJ whole genome shotgun (WGS) entry which is preliminary data.</text>
</comment>